<sequence length="128" mass="14399">MKAIIFPNKLPIRSSRFVASPDRVRVGVLRKRCPQSSEAELHSDRDEPDQVFHKSIFHISRKKVLNTGSGGYQLPSRVSVVSVALCRAHPIMPLVCYGTCRITPSLRNFDPKKLLVPAICFGQQKLKM</sequence>
<dbReference type="Proteomes" id="UP000198287">
    <property type="component" value="Unassembled WGS sequence"/>
</dbReference>
<accession>A0A226D718</accession>
<keyword evidence="2" id="KW-1185">Reference proteome</keyword>
<organism evidence="1 2">
    <name type="scientific">Folsomia candida</name>
    <name type="common">Springtail</name>
    <dbReference type="NCBI Taxonomy" id="158441"/>
    <lineage>
        <taxon>Eukaryota</taxon>
        <taxon>Metazoa</taxon>
        <taxon>Ecdysozoa</taxon>
        <taxon>Arthropoda</taxon>
        <taxon>Hexapoda</taxon>
        <taxon>Collembola</taxon>
        <taxon>Entomobryomorpha</taxon>
        <taxon>Isotomoidea</taxon>
        <taxon>Isotomidae</taxon>
        <taxon>Proisotominae</taxon>
        <taxon>Folsomia</taxon>
    </lineage>
</organism>
<evidence type="ECO:0000313" key="2">
    <source>
        <dbReference type="Proteomes" id="UP000198287"/>
    </source>
</evidence>
<dbReference type="EMBL" id="LNIX01000032">
    <property type="protein sequence ID" value="OXA40658.1"/>
    <property type="molecule type" value="Genomic_DNA"/>
</dbReference>
<name>A0A226D718_FOLCA</name>
<comment type="caution">
    <text evidence="1">The sequence shown here is derived from an EMBL/GenBank/DDBJ whole genome shotgun (WGS) entry which is preliminary data.</text>
</comment>
<protein>
    <submittedName>
        <fullName evidence="1">Uncharacterized protein</fullName>
    </submittedName>
</protein>
<dbReference type="AlphaFoldDB" id="A0A226D718"/>
<reference evidence="1 2" key="1">
    <citation type="submission" date="2015-12" db="EMBL/GenBank/DDBJ databases">
        <title>The genome of Folsomia candida.</title>
        <authorList>
            <person name="Faddeeva A."/>
            <person name="Derks M.F."/>
            <person name="Anvar Y."/>
            <person name="Smit S."/>
            <person name="Van Straalen N."/>
            <person name="Roelofs D."/>
        </authorList>
    </citation>
    <scope>NUCLEOTIDE SEQUENCE [LARGE SCALE GENOMIC DNA]</scope>
    <source>
        <strain evidence="1 2">VU population</strain>
        <tissue evidence="1">Whole body</tissue>
    </source>
</reference>
<evidence type="ECO:0000313" key="1">
    <source>
        <dbReference type="EMBL" id="OXA40658.1"/>
    </source>
</evidence>
<proteinExistence type="predicted"/>
<gene>
    <name evidence="1" type="ORF">Fcan01_24604</name>
</gene>